<sequence length="121" mass="13521">MEEVTLEEGHEIRSESVTSLADARVGRPPPAAPLRAAPGPRARRRFAGFAKRRMWVVTWSGRASDGCGNGMRLDIAAETPSELQIWNEEVELYITVVRRQVKGIEDRSDKLSVKDIGAMFR</sequence>
<evidence type="ECO:0000313" key="2">
    <source>
        <dbReference type="EMBL" id="GBO98396.1"/>
    </source>
</evidence>
<proteinExistence type="predicted"/>
<gene>
    <name evidence="2" type="ORF">EVAR_50_1</name>
</gene>
<evidence type="ECO:0000256" key="1">
    <source>
        <dbReference type="SAM" id="MobiDB-lite"/>
    </source>
</evidence>
<keyword evidence="3" id="KW-1185">Reference proteome</keyword>
<dbReference type="Proteomes" id="UP000299102">
    <property type="component" value="Unassembled WGS sequence"/>
</dbReference>
<dbReference type="EMBL" id="BGZK01000001">
    <property type="protein sequence ID" value="GBO98396.1"/>
    <property type="molecule type" value="Genomic_DNA"/>
</dbReference>
<accession>A0A4C1SAE6</accession>
<reference evidence="2 3" key="1">
    <citation type="journal article" date="2019" name="Commun. Biol.">
        <title>The bagworm genome reveals a unique fibroin gene that provides high tensile strength.</title>
        <authorList>
            <person name="Kono N."/>
            <person name="Nakamura H."/>
            <person name="Ohtoshi R."/>
            <person name="Tomita M."/>
            <person name="Numata K."/>
            <person name="Arakawa K."/>
        </authorList>
    </citation>
    <scope>NUCLEOTIDE SEQUENCE [LARGE SCALE GENOMIC DNA]</scope>
</reference>
<dbReference type="AlphaFoldDB" id="A0A4C1SAE6"/>
<name>A0A4C1SAE6_EUMVA</name>
<evidence type="ECO:0000313" key="3">
    <source>
        <dbReference type="Proteomes" id="UP000299102"/>
    </source>
</evidence>
<organism evidence="2 3">
    <name type="scientific">Eumeta variegata</name>
    <name type="common">Bagworm moth</name>
    <name type="synonym">Eumeta japonica</name>
    <dbReference type="NCBI Taxonomy" id="151549"/>
    <lineage>
        <taxon>Eukaryota</taxon>
        <taxon>Metazoa</taxon>
        <taxon>Ecdysozoa</taxon>
        <taxon>Arthropoda</taxon>
        <taxon>Hexapoda</taxon>
        <taxon>Insecta</taxon>
        <taxon>Pterygota</taxon>
        <taxon>Neoptera</taxon>
        <taxon>Endopterygota</taxon>
        <taxon>Lepidoptera</taxon>
        <taxon>Glossata</taxon>
        <taxon>Ditrysia</taxon>
        <taxon>Tineoidea</taxon>
        <taxon>Psychidae</taxon>
        <taxon>Oiketicinae</taxon>
        <taxon>Eumeta</taxon>
    </lineage>
</organism>
<feature type="region of interest" description="Disordered" evidence="1">
    <location>
        <begin position="1"/>
        <end position="39"/>
    </location>
</feature>
<comment type="caution">
    <text evidence="2">The sequence shown here is derived from an EMBL/GenBank/DDBJ whole genome shotgun (WGS) entry which is preliminary data.</text>
</comment>
<protein>
    <submittedName>
        <fullName evidence="2">Uncharacterized protein</fullName>
    </submittedName>
</protein>